<dbReference type="InterPro" id="IPR015813">
    <property type="entry name" value="Pyrv/PenolPyrv_kinase-like_dom"/>
</dbReference>
<evidence type="ECO:0000256" key="1">
    <source>
        <dbReference type="ARBA" id="ARBA00000683"/>
    </source>
</evidence>
<dbReference type="PANTHER" id="PTHR46244:SF1">
    <property type="entry name" value="PHOSPHOENOLPYRUVATE-DEPENDENT PHOSPHOTRANSFERASE SYSTEM"/>
    <property type="match status" value="1"/>
</dbReference>
<evidence type="ECO:0000313" key="16">
    <source>
        <dbReference type="Proteomes" id="UP000242133"/>
    </source>
</evidence>
<evidence type="ECO:0000256" key="10">
    <source>
        <dbReference type="ARBA" id="ARBA00022683"/>
    </source>
</evidence>
<dbReference type="NCBIfam" id="TIGR01417">
    <property type="entry name" value="PTS_I_fam"/>
    <property type="match status" value="1"/>
</dbReference>
<dbReference type="Proteomes" id="UP000242133">
    <property type="component" value="Unassembled WGS sequence"/>
</dbReference>
<dbReference type="Pfam" id="PF05524">
    <property type="entry name" value="PEP-utilisers_N"/>
    <property type="match status" value="1"/>
</dbReference>
<dbReference type="Gene3D" id="3.50.30.10">
    <property type="entry name" value="Phosphohistidine domain"/>
    <property type="match status" value="1"/>
</dbReference>
<reference evidence="15 16" key="1">
    <citation type="submission" date="2018-03" db="EMBL/GenBank/DDBJ databases">
        <title>Genomic Encyclopedia of Archaeal and Bacterial Type Strains, Phase II (KMG-II): from individual species to whole genera.</title>
        <authorList>
            <person name="Goeker M."/>
        </authorList>
    </citation>
    <scope>NUCLEOTIDE SEQUENCE [LARGE SCALE GENOMIC DNA]</scope>
    <source>
        <strain evidence="15 16">DSM 17586</strain>
    </source>
</reference>
<keyword evidence="11" id="KW-0479">Metal-binding</keyword>
<dbReference type="GO" id="GO:0016301">
    <property type="term" value="F:kinase activity"/>
    <property type="evidence" value="ECO:0007669"/>
    <property type="project" value="UniProtKB-KW"/>
</dbReference>
<dbReference type="SUPFAM" id="SSF55781">
    <property type="entry name" value="GAF domain-like"/>
    <property type="match status" value="1"/>
</dbReference>
<dbReference type="Gene3D" id="1.10.274.10">
    <property type="entry name" value="PtsI, HPr-binding domain"/>
    <property type="match status" value="1"/>
</dbReference>
<keyword evidence="10" id="KW-0598">Phosphotransferase system</keyword>
<evidence type="ECO:0000256" key="8">
    <source>
        <dbReference type="ARBA" id="ARBA00022597"/>
    </source>
</evidence>
<dbReference type="NCBIfam" id="NF008283">
    <property type="entry name" value="PRK11061.1"/>
    <property type="match status" value="1"/>
</dbReference>
<evidence type="ECO:0000256" key="2">
    <source>
        <dbReference type="ARBA" id="ARBA00001946"/>
    </source>
</evidence>
<dbReference type="SUPFAM" id="SSF52009">
    <property type="entry name" value="Phosphohistidine domain"/>
    <property type="match status" value="1"/>
</dbReference>
<proteinExistence type="inferred from homology"/>
<dbReference type="InterPro" id="IPR008279">
    <property type="entry name" value="PEP-util_enz_mobile_dom"/>
</dbReference>
<dbReference type="Pfam" id="PF00391">
    <property type="entry name" value="PEP-utilizers"/>
    <property type="match status" value="1"/>
</dbReference>
<dbReference type="GO" id="GO:0005737">
    <property type="term" value="C:cytoplasm"/>
    <property type="evidence" value="ECO:0007669"/>
    <property type="project" value="UniProtKB-SubCell"/>
</dbReference>
<dbReference type="InterPro" id="IPR008731">
    <property type="entry name" value="PTS_EIN"/>
</dbReference>
<dbReference type="Gene3D" id="3.20.20.60">
    <property type="entry name" value="Phosphoenolpyruvate-binding domains"/>
    <property type="match status" value="1"/>
</dbReference>
<gene>
    <name evidence="15" type="ORF">CLV44_11392</name>
</gene>
<dbReference type="InterPro" id="IPR023151">
    <property type="entry name" value="PEP_util_CS"/>
</dbReference>
<evidence type="ECO:0000256" key="13">
    <source>
        <dbReference type="ARBA" id="ARBA00022842"/>
    </source>
</evidence>
<evidence type="ECO:0000256" key="4">
    <source>
        <dbReference type="ARBA" id="ARBA00007837"/>
    </source>
</evidence>
<dbReference type="InterPro" id="IPR000121">
    <property type="entry name" value="PEP_util_C"/>
</dbReference>
<dbReference type="InterPro" id="IPR036637">
    <property type="entry name" value="Phosphohistidine_dom_sf"/>
</dbReference>
<dbReference type="InterPro" id="IPR029016">
    <property type="entry name" value="GAF-like_dom_sf"/>
</dbReference>
<sequence length="803" mass="88343">MASIMQKAFTVVQTLLCHAACASIVLYTLPDFGIRPMLQPSLSALTTIVEQIARTGDPRDVMGNIVQRLRELMQVDVCSLYLCTPDHQHLILAATEGLSANAVGKAKLKLDEGLVGHIAASLSTLNLGDAPTDDRFVFIPETHEMPYHRFLGVPLLHLRKLIGVLVIQGRERDPFPQEAEAFLITIASQLAGTLSQLQSQGGWYEKRSPRDGYRRFTGLKGAPGLGLGKLWLVRPHLSLDQIDAACSADHDAEKAAITAAIIAVTEELESGSGHLGQHLPGDLNALFSVYQMMLQSPELSQQILARIDAGDNAPWALKQTISAMAEQFRQADDPYLRARAEDICNIGQRVLNQLLSSERPSIEAPDEALILAGELISIADLAEFPLHQIHGIICTQGSVLSHTAILANALGIPAVMGVEQFTPEHHRGANVIADGHRGECVLNPPAPLLAEYRRMIDEEQRFMQELERLRDQPAVTTDGFLVNLLTNTGLLADATPGLQRGAEGVGLYRSEIPFMIHDSFPTEQEQFGLYHKVLKAYAPRPVNMRTLDIGGDKQLPYFDISESNPYLGWRGIRFTLDNAQLLISQIRAMLRADVDNGNLRLLVPMVSRVDEMQSFRRYVEKAVDALNRDGHPVRMPEIGMMIEVPSAMLLLPRLAPYVDFVSIGSNDLTQYLLAVDRNNPRVSNLFDHLHPAVLVALEQIHQQCEALHLPVSLCGEMASDPAAVLLLTAMGYSTLSLSAYNIPRIKLLLRSVSRESLQPLLEQTRQCNSETEIRALIAPLLETVGWSQDKRPGLLAKGAETAP</sequence>
<dbReference type="InterPro" id="IPR050499">
    <property type="entry name" value="PEP-utilizing_PTS_enzyme"/>
</dbReference>
<comment type="catalytic activity">
    <reaction evidence="1">
        <text>L-histidyl-[protein] + phosphoenolpyruvate = N(pros)-phospho-L-histidyl-[protein] + pyruvate</text>
        <dbReference type="Rhea" id="RHEA:23880"/>
        <dbReference type="Rhea" id="RHEA-COMP:9745"/>
        <dbReference type="Rhea" id="RHEA-COMP:9746"/>
        <dbReference type="ChEBI" id="CHEBI:15361"/>
        <dbReference type="ChEBI" id="CHEBI:29979"/>
        <dbReference type="ChEBI" id="CHEBI:58702"/>
        <dbReference type="ChEBI" id="CHEBI:64837"/>
        <dbReference type="EC" id="2.7.3.9"/>
    </reaction>
</comment>
<dbReference type="Pfam" id="PF02896">
    <property type="entry name" value="PEP-utilizers_C"/>
    <property type="match status" value="1"/>
</dbReference>
<keyword evidence="6" id="KW-0813">Transport</keyword>
<dbReference type="EMBL" id="PYGI01000013">
    <property type="protein sequence ID" value="PSL13254.1"/>
    <property type="molecule type" value="Genomic_DNA"/>
</dbReference>
<comment type="similarity">
    <text evidence="4">Belongs to the PEP-utilizing enzyme family.</text>
</comment>
<comment type="cofactor">
    <cofactor evidence="2">
        <name>Mg(2+)</name>
        <dbReference type="ChEBI" id="CHEBI:18420"/>
    </cofactor>
</comment>
<accession>A0A2P8EUX5</accession>
<evidence type="ECO:0000259" key="14">
    <source>
        <dbReference type="SMART" id="SM00065"/>
    </source>
</evidence>
<dbReference type="SUPFAM" id="SSF51621">
    <property type="entry name" value="Phosphoenolpyruvate/pyruvate domain"/>
    <property type="match status" value="1"/>
</dbReference>
<keyword evidence="13" id="KW-0460">Magnesium</keyword>
<feature type="domain" description="GAF" evidence="14">
    <location>
        <begin position="57"/>
        <end position="207"/>
    </location>
</feature>
<dbReference type="GO" id="GO:0009401">
    <property type="term" value="P:phosphoenolpyruvate-dependent sugar phosphotransferase system"/>
    <property type="evidence" value="ECO:0007669"/>
    <property type="project" value="UniProtKB-KW"/>
</dbReference>
<dbReference type="AlphaFoldDB" id="A0A2P8EUX5"/>
<dbReference type="PRINTS" id="PR01736">
    <property type="entry name" value="PHPHTRNFRASE"/>
</dbReference>
<comment type="caution">
    <text evidence="15">The sequence shown here is derived from an EMBL/GenBank/DDBJ whole genome shotgun (WGS) entry which is preliminary data.</text>
</comment>
<evidence type="ECO:0000256" key="12">
    <source>
        <dbReference type="ARBA" id="ARBA00022777"/>
    </source>
</evidence>
<dbReference type="GO" id="GO:0046872">
    <property type="term" value="F:metal ion binding"/>
    <property type="evidence" value="ECO:0007669"/>
    <property type="project" value="UniProtKB-KW"/>
</dbReference>
<evidence type="ECO:0000256" key="3">
    <source>
        <dbReference type="ARBA" id="ARBA00004496"/>
    </source>
</evidence>
<dbReference type="InterPro" id="IPR036618">
    <property type="entry name" value="PtsI_HPr-bd_sf"/>
</dbReference>
<keyword evidence="12" id="KW-0418">Kinase</keyword>
<evidence type="ECO:0000313" key="15">
    <source>
        <dbReference type="EMBL" id="PSL13254.1"/>
    </source>
</evidence>
<comment type="subcellular location">
    <subcellularLocation>
        <location evidence="3">Cytoplasm</location>
    </subcellularLocation>
</comment>
<name>A0A2P8EUX5_9GAMM</name>
<protein>
    <recommendedName>
        <fullName evidence="5">phosphoenolpyruvate--protein phosphotransferase</fullName>
        <ecNumber evidence="5">2.7.3.9</ecNumber>
    </recommendedName>
</protein>
<keyword evidence="9 15" id="KW-0808">Transferase</keyword>
<dbReference type="Gene3D" id="3.30.450.40">
    <property type="match status" value="1"/>
</dbReference>
<keyword evidence="7" id="KW-0963">Cytoplasm</keyword>
<dbReference type="PANTHER" id="PTHR46244">
    <property type="entry name" value="PHOSPHOENOLPYRUVATE-PROTEIN PHOSPHOTRANSFERASE"/>
    <property type="match status" value="1"/>
</dbReference>
<dbReference type="SUPFAM" id="SSF47831">
    <property type="entry name" value="Enzyme I of the PEP:sugar phosphotransferase system HPr-binding (sub)domain"/>
    <property type="match status" value="1"/>
</dbReference>
<dbReference type="GO" id="GO:0008965">
    <property type="term" value="F:phosphoenolpyruvate-protein phosphotransferase activity"/>
    <property type="evidence" value="ECO:0007669"/>
    <property type="project" value="UniProtKB-EC"/>
</dbReference>
<organism evidence="15 16">
    <name type="scientific">Marinobacterium halophilum</name>
    <dbReference type="NCBI Taxonomy" id="267374"/>
    <lineage>
        <taxon>Bacteria</taxon>
        <taxon>Pseudomonadati</taxon>
        <taxon>Pseudomonadota</taxon>
        <taxon>Gammaproteobacteria</taxon>
        <taxon>Oceanospirillales</taxon>
        <taxon>Oceanospirillaceae</taxon>
        <taxon>Marinobacterium</taxon>
    </lineage>
</organism>
<evidence type="ECO:0000256" key="6">
    <source>
        <dbReference type="ARBA" id="ARBA00022448"/>
    </source>
</evidence>
<keyword evidence="16" id="KW-1185">Reference proteome</keyword>
<dbReference type="PROSITE" id="PS00742">
    <property type="entry name" value="PEP_ENZYMES_2"/>
    <property type="match status" value="1"/>
</dbReference>
<evidence type="ECO:0000256" key="9">
    <source>
        <dbReference type="ARBA" id="ARBA00022679"/>
    </source>
</evidence>
<keyword evidence="8" id="KW-0762">Sugar transport</keyword>
<dbReference type="EC" id="2.7.3.9" evidence="5"/>
<dbReference type="SMART" id="SM00065">
    <property type="entry name" value="GAF"/>
    <property type="match status" value="1"/>
</dbReference>
<evidence type="ECO:0000256" key="5">
    <source>
        <dbReference type="ARBA" id="ARBA00012232"/>
    </source>
</evidence>
<dbReference type="Pfam" id="PF01590">
    <property type="entry name" value="GAF"/>
    <property type="match status" value="1"/>
</dbReference>
<evidence type="ECO:0000256" key="11">
    <source>
        <dbReference type="ARBA" id="ARBA00022723"/>
    </source>
</evidence>
<dbReference type="InterPro" id="IPR040442">
    <property type="entry name" value="Pyrv_kinase-like_dom_sf"/>
</dbReference>
<evidence type="ECO:0000256" key="7">
    <source>
        <dbReference type="ARBA" id="ARBA00022490"/>
    </source>
</evidence>
<dbReference type="InterPro" id="IPR003018">
    <property type="entry name" value="GAF"/>
</dbReference>
<dbReference type="InterPro" id="IPR006318">
    <property type="entry name" value="PTS_EI-like"/>
</dbReference>